<evidence type="ECO:0000259" key="13">
    <source>
        <dbReference type="PROSITE" id="PS51352"/>
    </source>
</evidence>
<sequence>MAMTTRLAPGDTAPPFTLTDSTGTQVSLADQAGRRVVVYFYPAAMTPGCTTQAIDFTAAMNEFEAAGVDVLGISPDKPEKLAKFAEKESIAFPLLADPDKQVMTAYSAYGTKTMYGKQVEGVIRSTFVVDVDDQGAGTIALAQYNVRATGHVERLRREIGI</sequence>
<dbReference type="GO" id="GO:0005737">
    <property type="term" value="C:cytoplasm"/>
    <property type="evidence" value="ECO:0007669"/>
    <property type="project" value="TreeGrafter"/>
</dbReference>
<gene>
    <name evidence="14" type="ORF">CGZ94_19300</name>
</gene>
<evidence type="ECO:0000256" key="10">
    <source>
        <dbReference type="ARBA" id="ARBA00038489"/>
    </source>
</evidence>
<keyword evidence="15" id="KW-1185">Reference proteome</keyword>
<evidence type="ECO:0000256" key="7">
    <source>
        <dbReference type="ARBA" id="ARBA00023157"/>
    </source>
</evidence>
<evidence type="ECO:0000256" key="2">
    <source>
        <dbReference type="ARBA" id="ARBA00011245"/>
    </source>
</evidence>
<evidence type="ECO:0000256" key="3">
    <source>
        <dbReference type="ARBA" id="ARBA00013017"/>
    </source>
</evidence>
<dbReference type="PANTHER" id="PTHR42801">
    <property type="entry name" value="THIOREDOXIN-DEPENDENT PEROXIDE REDUCTASE"/>
    <property type="match status" value="1"/>
</dbReference>
<feature type="domain" description="Thioredoxin" evidence="13">
    <location>
        <begin position="7"/>
        <end position="161"/>
    </location>
</feature>
<dbReference type="InterPro" id="IPR050924">
    <property type="entry name" value="Peroxiredoxin_BCP/PrxQ"/>
</dbReference>
<dbReference type="PROSITE" id="PS51352">
    <property type="entry name" value="THIOREDOXIN_2"/>
    <property type="match status" value="1"/>
</dbReference>
<proteinExistence type="inferred from homology"/>
<dbReference type="InterPro" id="IPR036249">
    <property type="entry name" value="Thioredoxin-like_sf"/>
</dbReference>
<dbReference type="SUPFAM" id="SSF52833">
    <property type="entry name" value="Thioredoxin-like"/>
    <property type="match status" value="1"/>
</dbReference>
<comment type="caution">
    <text evidence="14">The sequence shown here is derived from an EMBL/GenBank/DDBJ whole genome shotgun (WGS) entry which is preliminary data.</text>
</comment>
<dbReference type="EC" id="1.11.1.24" evidence="3"/>
<evidence type="ECO:0000256" key="9">
    <source>
        <dbReference type="ARBA" id="ARBA00032824"/>
    </source>
</evidence>
<dbReference type="Gene3D" id="3.40.30.10">
    <property type="entry name" value="Glutaredoxin"/>
    <property type="match status" value="1"/>
</dbReference>
<keyword evidence="6" id="KW-0560">Oxidoreductase</keyword>
<dbReference type="OrthoDB" id="9812811at2"/>
<dbReference type="NCBIfam" id="NF006960">
    <property type="entry name" value="PRK09437.1"/>
    <property type="match status" value="1"/>
</dbReference>
<evidence type="ECO:0000256" key="11">
    <source>
        <dbReference type="ARBA" id="ARBA00041373"/>
    </source>
</evidence>
<evidence type="ECO:0000256" key="4">
    <source>
        <dbReference type="ARBA" id="ARBA00022559"/>
    </source>
</evidence>
<dbReference type="InterPro" id="IPR000866">
    <property type="entry name" value="AhpC/TSA"/>
</dbReference>
<protein>
    <recommendedName>
        <fullName evidence="3">thioredoxin-dependent peroxiredoxin</fullName>
        <ecNumber evidence="3">1.11.1.24</ecNumber>
    </recommendedName>
    <alternativeName>
        <fullName evidence="11">Bacterioferritin comigratory protein</fullName>
    </alternativeName>
    <alternativeName>
        <fullName evidence="9">Thioredoxin peroxidase</fullName>
    </alternativeName>
</protein>
<evidence type="ECO:0000256" key="5">
    <source>
        <dbReference type="ARBA" id="ARBA00022862"/>
    </source>
</evidence>
<dbReference type="InterPro" id="IPR013766">
    <property type="entry name" value="Thioredoxin_domain"/>
</dbReference>
<evidence type="ECO:0000256" key="1">
    <source>
        <dbReference type="ARBA" id="ARBA00003330"/>
    </source>
</evidence>
<dbReference type="AlphaFoldDB" id="A0A255FY98"/>
<comment type="subunit">
    <text evidence="2">Monomer.</text>
</comment>
<name>A0A255FY98_9ACTN</name>
<dbReference type="Proteomes" id="UP000215896">
    <property type="component" value="Unassembled WGS sequence"/>
</dbReference>
<keyword evidence="7" id="KW-1015">Disulfide bond</keyword>
<dbReference type="GO" id="GO:0008379">
    <property type="term" value="F:thioredoxin peroxidase activity"/>
    <property type="evidence" value="ECO:0007669"/>
    <property type="project" value="TreeGrafter"/>
</dbReference>
<dbReference type="PANTHER" id="PTHR42801:SF4">
    <property type="entry name" value="AHPC_TSA FAMILY PROTEIN"/>
    <property type="match status" value="1"/>
</dbReference>
<reference evidence="14 15" key="1">
    <citation type="submission" date="2017-07" db="EMBL/GenBank/DDBJ databases">
        <title>Draft whole genome sequences of clinical Proprionibacteriaceae strains.</title>
        <authorList>
            <person name="Bernier A.-M."/>
            <person name="Bernard K."/>
            <person name="Domingo M.-C."/>
        </authorList>
    </citation>
    <scope>NUCLEOTIDE SEQUENCE [LARGE SCALE GENOMIC DNA]</scope>
    <source>
        <strain evidence="14 15">NML 030167</strain>
    </source>
</reference>
<comment type="catalytic activity">
    <reaction evidence="12">
        <text>a hydroperoxide + [thioredoxin]-dithiol = an alcohol + [thioredoxin]-disulfide + H2O</text>
        <dbReference type="Rhea" id="RHEA:62620"/>
        <dbReference type="Rhea" id="RHEA-COMP:10698"/>
        <dbReference type="Rhea" id="RHEA-COMP:10700"/>
        <dbReference type="ChEBI" id="CHEBI:15377"/>
        <dbReference type="ChEBI" id="CHEBI:29950"/>
        <dbReference type="ChEBI" id="CHEBI:30879"/>
        <dbReference type="ChEBI" id="CHEBI:35924"/>
        <dbReference type="ChEBI" id="CHEBI:50058"/>
        <dbReference type="EC" id="1.11.1.24"/>
    </reaction>
</comment>
<evidence type="ECO:0000313" key="14">
    <source>
        <dbReference type="EMBL" id="OYO08668.1"/>
    </source>
</evidence>
<accession>A0A255FY98</accession>
<keyword evidence="5" id="KW-0049">Antioxidant</keyword>
<evidence type="ECO:0000256" key="8">
    <source>
        <dbReference type="ARBA" id="ARBA00023284"/>
    </source>
</evidence>
<dbReference type="FunFam" id="3.40.30.10:FF:000007">
    <property type="entry name" value="Thioredoxin-dependent thiol peroxidase"/>
    <property type="match status" value="1"/>
</dbReference>
<comment type="similarity">
    <text evidence="10">Belongs to the peroxiredoxin family. BCP/PrxQ subfamily.</text>
</comment>
<evidence type="ECO:0000256" key="6">
    <source>
        <dbReference type="ARBA" id="ARBA00023002"/>
    </source>
</evidence>
<keyword evidence="4 14" id="KW-0575">Peroxidase</keyword>
<dbReference type="CDD" id="cd03017">
    <property type="entry name" value="PRX_BCP"/>
    <property type="match status" value="1"/>
</dbReference>
<keyword evidence="8" id="KW-0676">Redox-active center</keyword>
<dbReference type="GO" id="GO:0045454">
    <property type="term" value="P:cell redox homeostasis"/>
    <property type="evidence" value="ECO:0007669"/>
    <property type="project" value="TreeGrafter"/>
</dbReference>
<comment type="function">
    <text evidence="1">Thiol-specific peroxidase that catalyzes the reduction of hydrogen peroxide and organic hydroperoxides to water and alcohols, respectively. Plays a role in cell protection against oxidative stress by detoxifying peroxides and as sensor of hydrogen peroxide-mediated signaling events.</text>
</comment>
<dbReference type="GO" id="GO:0034599">
    <property type="term" value="P:cellular response to oxidative stress"/>
    <property type="evidence" value="ECO:0007669"/>
    <property type="project" value="TreeGrafter"/>
</dbReference>
<dbReference type="EMBL" id="NMVO01000018">
    <property type="protein sequence ID" value="OYO08668.1"/>
    <property type="molecule type" value="Genomic_DNA"/>
</dbReference>
<evidence type="ECO:0000313" key="15">
    <source>
        <dbReference type="Proteomes" id="UP000215896"/>
    </source>
</evidence>
<evidence type="ECO:0000256" key="12">
    <source>
        <dbReference type="ARBA" id="ARBA00049091"/>
    </source>
</evidence>
<organism evidence="14 15">
    <name type="scientific">Enemella evansiae</name>
    <dbReference type="NCBI Taxonomy" id="2016499"/>
    <lineage>
        <taxon>Bacteria</taxon>
        <taxon>Bacillati</taxon>
        <taxon>Actinomycetota</taxon>
        <taxon>Actinomycetes</taxon>
        <taxon>Propionibacteriales</taxon>
        <taxon>Propionibacteriaceae</taxon>
        <taxon>Enemella</taxon>
    </lineage>
</organism>
<dbReference type="Pfam" id="PF00578">
    <property type="entry name" value="AhpC-TSA"/>
    <property type="match status" value="1"/>
</dbReference>